<dbReference type="EMBL" id="GBXM01038512">
    <property type="protein sequence ID" value="JAH70065.1"/>
    <property type="molecule type" value="Transcribed_RNA"/>
</dbReference>
<evidence type="ECO:0000313" key="1">
    <source>
        <dbReference type="EMBL" id="JAH70065.1"/>
    </source>
</evidence>
<protein>
    <submittedName>
        <fullName evidence="1">Uncharacterized protein</fullName>
    </submittedName>
</protein>
<name>A0A0E9UXZ0_ANGAN</name>
<sequence length="16" mass="1852">MSQVLHLLVPSLLRMD</sequence>
<proteinExistence type="predicted"/>
<dbReference type="AlphaFoldDB" id="A0A0E9UXZ0"/>
<reference evidence="1" key="2">
    <citation type="journal article" date="2015" name="Fish Shellfish Immunol.">
        <title>Early steps in the European eel (Anguilla anguilla)-Vibrio vulnificus interaction in the gills: Role of the RtxA13 toxin.</title>
        <authorList>
            <person name="Callol A."/>
            <person name="Pajuelo D."/>
            <person name="Ebbesson L."/>
            <person name="Teles M."/>
            <person name="MacKenzie S."/>
            <person name="Amaro C."/>
        </authorList>
    </citation>
    <scope>NUCLEOTIDE SEQUENCE</scope>
</reference>
<reference evidence="1" key="1">
    <citation type="submission" date="2014-11" db="EMBL/GenBank/DDBJ databases">
        <authorList>
            <person name="Amaro Gonzalez C."/>
        </authorList>
    </citation>
    <scope>NUCLEOTIDE SEQUENCE</scope>
</reference>
<organism evidence="1">
    <name type="scientific">Anguilla anguilla</name>
    <name type="common">European freshwater eel</name>
    <name type="synonym">Muraena anguilla</name>
    <dbReference type="NCBI Taxonomy" id="7936"/>
    <lineage>
        <taxon>Eukaryota</taxon>
        <taxon>Metazoa</taxon>
        <taxon>Chordata</taxon>
        <taxon>Craniata</taxon>
        <taxon>Vertebrata</taxon>
        <taxon>Euteleostomi</taxon>
        <taxon>Actinopterygii</taxon>
        <taxon>Neopterygii</taxon>
        <taxon>Teleostei</taxon>
        <taxon>Anguilliformes</taxon>
        <taxon>Anguillidae</taxon>
        <taxon>Anguilla</taxon>
    </lineage>
</organism>
<accession>A0A0E9UXZ0</accession>